<reference evidence="2" key="1">
    <citation type="journal article" date="2014" name="Int. J. Syst. Evol. Microbiol.">
        <title>Complete genome sequence of Corynebacterium casei LMG S-19264T (=DSM 44701T), isolated from a smear-ripened cheese.</title>
        <authorList>
            <consortium name="US DOE Joint Genome Institute (JGI-PGF)"/>
            <person name="Walter F."/>
            <person name="Albersmeier A."/>
            <person name="Kalinowski J."/>
            <person name="Ruckert C."/>
        </authorList>
    </citation>
    <scope>NUCLEOTIDE SEQUENCE</scope>
    <source>
        <strain evidence="2">CGMCC 1.15343</strain>
    </source>
</reference>
<dbReference type="Proteomes" id="UP000651668">
    <property type="component" value="Unassembled WGS sequence"/>
</dbReference>
<dbReference type="Gene3D" id="2.60.40.10">
    <property type="entry name" value="Immunoglobulins"/>
    <property type="match status" value="1"/>
</dbReference>
<dbReference type="PROSITE" id="PS50093">
    <property type="entry name" value="PKD"/>
    <property type="match status" value="1"/>
</dbReference>
<reference evidence="2" key="2">
    <citation type="submission" date="2020-09" db="EMBL/GenBank/DDBJ databases">
        <authorList>
            <person name="Sun Q."/>
            <person name="Zhou Y."/>
        </authorList>
    </citation>
    <scope>NUCLEOTIDE SEQUENCE</scope>
    <source>
        <strain evidence="2">CGMCC 1.15343</strain>
    </source>
</reference>
<comment type="caution">
    <text evidence="2">The sequence shown here is derived from an EMBL/GenBank/DDBJ whole genome shotgun (WGS) entry which is preliminary data.</text>
</comment>
<gene>
    <name evidence="2" type="ORF">GCM10011387_06080</name>
</gene>
<dbReference type="CDD" id="cd00146">
    <property type="entry name" value="PKD"/>
    <property type="match status" value="1"/>
</dbReference>
<protein>
    <recommendedName>
        <fullName evidence="1">PKD domain-containing protein</fullName>
    </recommendedName>
</protein>
<sequence length="278" mass="30236">MNFLKSSYRLKSLYLPVFLACFLILGCKKNVAELGQAATASFKVSPVSGKVNTFLLESTSENAYRYQWDLGDGQGLLAGDAQKEAYFLKKGEYDVKLYAHGNGGYDIATQKVVVTEDDLSPILNSKEFKLLTAHGWKLDPASTAPIIVGTENNPAEYFGGGSLADCQMDDVYTFAFVNNDFKLTYNANGSTFNAGNVQPNYACGSDRSYNNVSFTYSTVVSGAGIASITLPGAPPTMFIGVTDVSSNNYRIISITDKEMVLRSGKANETVHQFRFIAQ</sequence>
<evidence type="ECO:0000313" key="3">
    <source>
        <dbReference type="Proteomes" id="UP000651668"/>
    </source>
</evidence>
<dbReference type="RefSeq" id="WP_188625369.1">
    <property type="nucleotide sequence ID" value="NZ_BMIL01000002.1"/>
</dbReference>
<organism evidence="2 3">
    <name type="scientific">Pedobacter quisquiliarum</name>
    <dbReference type="NCBI Taxonomy" id="1834438"/>
    <lineage>
        <taxon>Bacteria</taxon>
        <taxon>Pseudomonadati</taxon>
        <taxon>Bacteroidota</taxon>
        <taxon>Sphingobacteriia</taxon>
        <taxon>Sphingobacteriales</taxon>
        <taxon>Sphingobacteriaceae</taxon>
        <taxon>Pedobacter</taxon>
    </lineage>
</organism>
<evidence type="ECO:0000259" key="1">
    <source>
        <dbReference type="PROSITE" id="PS50093"/>
    </source>
</evidence>
<dbReference type="InterPro" id="IPR000601">
    <property type="entry name" value="PKD_dom"/>
</dbReference>
<proteinExistence type="predicted"/>
<dbReference type="InterPro" id="IPR013783">
    <property type="entry name" value="Ig-like_fold"/>
</dbReference>
<keyword evidence="3" id="KW-1185">Reference proteome</keyword>
<dbReference type="PROSITE" id="PS51257">
    <property type="entry name" value="PROKAR_LIPOPROTEIN"/>
    <property type="match status" value="1"/>
</dbReference>
<accession>A0A916U0T2</accession>
<evidence type="ECO:0000313" key="2">
    <source>
        <dbReference type="EMBL" id="GGC55253.1"/>
    </source>
</evidence>
<name>A0A916U0T2_9SPHI</name>
<dbReference type="InterPro" id="IPR035986">
    <property type="entry name" value="PKD_dom_sf"/>
</dbReference>
<dbReference type="AlphaFoldDB" id="A0A916U0T2"/>
<feature type="domain" description="PKD" evidence="1">
    <location>
        <begin position="53"/>
        <end position="115"/>
    </location>
</feature>
<dbReference type="EMBL" id="BMIL01000002">
    <property type="protein sequence ID" value="GGC55253.1"/>
    <property type="molecule type" value="Genomic_DNA"/>
</dbReference>
<dbReference type="SUPFAM" id="SSF49299">
    <property type="entry name" value="PKD domain"/>
    <property type="match status" value="1"/>
</dbReference>